<dbReference type="EMBL" id="CAJFDI010000002">
    <property type="protein sequence ID" value="CAD5217482.1"/>
    <property type="molecule type" value="Genomic_DNA"/>
</dbReference>
<proteinExistence type="predicted"/>
<evidence type="ECO:0000313" key="2">
    <source>
        <dbReference type="Proteomes" id="UP000659654"/>
    </source>
</evidence>
<name>A0A7I8WYG6_BURXY</name>
<reference evidence="1" key="1">
    <citation type="submission" date="2020-09" db="EMBL/GenBank/DDBJ databases">
        <authorList>
            <person name="Kikuchi T."/>
        </authorList>
    </citation>
    <scope>NUCLEOTIDE SEQUENCE</scope>
    <source>
        <strain evidence="1">Ka4C1</strain>
    </source>
</reference>
<gene>
    <name evidence="1" type="ORF">BXYJ_LOCUS5057</name>
</gene>
<accession>A0A7I8WYG6</accession>
<dbReference type="EMBL" id="CAJFCV020000002">
    <property type="protein sequence ID" value="CAG9101115.1"/>
    <property type="molecule type" value="Genomic_DNA"/>
</dbReference>
<comment type="caution">
    <text evidence="1">The sequence shown here is derived from an EMBL/GenBank/DDBJ whole genome shotgun (WGS) entry which is preliminary data.</text>
</comment>
<dbReference type="Proteomes" id="UP000659654">
    <property type="component" value="Unassembled WGS sequence"/>
</dbReference>
<dbReference type="AlphaFoldDB" id="A0A7I8WYG6"/>
<keyword evidence="2" id="KW-1185">Reference proteome</keyword>
<evidence type="ECO:0000313" key="1">
    <source>
        <dbReference type="EMBL" id="CAD5217482.1"/>
    </source>
</evidence>
<sequence length="189" mass="21862">MELWHCDDPETRTRTHTRFARMVGQDIVLDESFVSVRTEDTESGSDEDVRAPVENRRKKNRKYEGEETFRSLQELRKWTKDNGWNSKGKTVKDDGTVIHAFVCKYGRRTGSGEKCAARMRCEEVAGLFTVKMDKEHGEHPDAKRRLPEGLKEEIKRLLDELPSITAQVILRSVQTRFPTVTLRQIQVGQ</sequence>
<protein>
    <submittedName>
        <fullName evidence="1">(pine wood nematode) hypothetical protein</fullName>
    </submittedName>
</protein>
<organism evidence="1 2">
    <name type="scientific">Bursaphelenchus xylophilus</name>
    <name type="common">Pinewood nematode worm</name>
    <name type="synonym">Aphelenchoides xylophilus</name>
    <dbReference type="NCBI Taxonomy" id="6326"/>
    <lineage>
        <taxon>Eukaryota</taxon>
        <taxon>Metazoa</taxon>
        <taxon>Ecdysozoa</taxon>
        <taxon>Nematoda</taxon>
        <taxon>Chromadorea</taxon>
        <taxon>Rhabditida</taxon>
        <taxon>Tylenchina</taxon>
        <taxon>Tylenchomorpha</taxon>
        <taxon>Aphelenchoidea</taxon>
        <taxon>Aphelenchoididae</taxon>
        <taxon>Bursaphelenchus</taxon>
    </lineage>
</organism>
<dbReference type="Proteomes" id="UP000582659">
    <property type="component" value="Unassembled WGS sequence"/>
</dbReference>